<dbReference type="SMART" id="SM00388">
    <property type="entry name" value="HisKA"/>
    <property type="match status" value="1"/>
</dbReference>
<evidence type="ECO:0000259" key="10">
    <source>
        <dbReference type="PROSITE" id="PS50109"/>
    </source>
</evidence>
<dbReference type="SMART" id="SM00387">
    <property type="entry name" value="HATPase_c"/>
    <property type="match status" value="1"/>
</dbReference>
<dbReference type="SUPFAM" id="SSF47384">
    <property type="entry name" value="Homodimeric domain of signal transducing histidine kinase"/>
    <property type="match status" value="1"/>
</dbReference>
<dbReference type="InterPro" id="IPR003661">
    <property type="entry name" value="HisK_dim/P_dom"/>
</dbReference>
<keyword evidence="6 11" id="KW-0418">Kinase</keyword>
<dbReference type="CDD" id="cd00082">
    <property type="entry name" value="HisKA"/>
    <property type="match status" value="1"/>
</dbReference>
<keyword evidence="4 11" id="KW-0808">Transferase</keyword>
<evidence type="ECO:0000256" key="7">
    <source>
        <dbReference type="ARBA" id="ARBA00022840"/>
    </source>
</evidence>
<dbReference type="Pfam" id="PF00512">
    <property type="entry name" value="HisKA"/>
    <property type="match status" value="1"/>
</dbReference>
<dbReference type="PANTHER" id="PTHR43065">
    <property type="entry name" value="SENSOR HISTIDINE KINASE"/>
    <property type="match status" value="1"/>
</dbReference>
<dbReference type="SUPFAM" id="SSF55785">
    <property type="entry name" value="PYP-like sensor domain (PAS domain)"/>
    <property type="match status" value="1"/>
</dbReference>
<evidence type="ECO:0000256" key="6">
    <source>
        <dbReference type="ARBA" id="ARBA00022777"/>
    </source>
</evidence>
<evidence type="ECO:0000256" key="4">
    <source>
        <dbReference type="ARBA" id="ARBA00022679"/>
    </source>
</evidence>
<keyword evidence="9" id="KW-0175">Coiled coil</keyword>
<dbReference type="Gene3D" id="3.30.565.10">
    <property type="entry name" value="Histidine kinase-like ATPase, C-terminal domain"/>
    <property type="match status" value="1"/>
</dbReference>
<name>A0AAN1WIN2_9GAMM</name>
<comment type="catalytic activity">
    <reaction evidence="1">
        <text>ATP + protein L-histidine = ADP + protein N-phospho-L-histidine.</text>
        <dbReference type="EC" id="2.7.13.3"/>
    </reaction>
</comment>
<dbReference type="Gene3D" id="1.10.287.130">
    <property type="match status" value="1"/>
</dbReference>
<dbReference type="GO" id="GO:0006355">
    <property type="term" value="P:regulation of DNA-templated transcription"/>
    <property type="evidence" value="ECO:0007669"/>
    <property type="project" value="InterPro"/>
</dbReference>
<dbReference type="Pfam" id="PF02518">
    <property type="entry name" value="HATPase_c"/>
    <property type="match status" value="1"/>
</dbReference>
<dbReference type="CDD" id="cd00130">
    <property type="entry name" value="PAS"/>
    <property type="match status" value="1"/>
</dbReference>
<evidence type="ECO:0000256" key="5">
    <source>
        <dbReference type="ARBA" id="ARBA00022741"/>
    </source>
</evidence>
<dbReference type="SMART" id="SM00091">
    <property type="entry name" value="PAS"/>
    <property type="match status" value="1"/>
</dbReference>
<sequence length="429" mass="46624">MQSAQRDSAAPEENLMAKALHTQALMDGDVRPPSVEQLSDAFEFFNSTSTQLGRSYQLLEERVARLTQELDEVSAEKQEANEEKAQLAQRLQKLLDLLPGGIIVIDARGCIVQSNPAAQKMLDNKLDGALWRDIIGECFAPRGDDGLEISTRAGRRVSMATSSLDDEGQIILLTDQTETRKLQQKVSRYEKLSAMGKMVSALAHQIRTPLSAAMLYADHLTNDSLTPENHKKFASKIQGRLQHMEKQVRDMLLFVRNELPLNDVVTLADLESGIRAAAEVTLATSKSYCIFVNPLASTRIRCNREALISAVGNLINNAVQARAGGVNIALRFDVITLDDTPSVRISVVDDGPGMTDEQLHSAKELFYTSKAQGTGLGLAVVQSVARAHGGYMSLQSGVSVGTKARIYLPLNNVAIPAAANTVNQSAEAL</sequence>
<dbReference type="InterPro" id="IPR036890">
    <property type="entry name" value="HATPase_C_sf"/>
</dbReference>
<dbReference type="Gene3D" id="3.30.450.20">
    <property type="entry name" value="PAS domain"/>
    <property type="match status" value="1"/>
</dbReference>
<dbReference type="SUPFAM" id="SSF55874">
    <property type="entry name" value="ATPase domain of HSP90 chaperone/DNA topoisomerase II/histidine kinase"/>
    <property type="match status" value="1"/>
</dbReference>
<keyword evidence="7" id="KW-0067">ATP-binding</keyword>
<evidence type="ECO:0000256" key="2">
    <source>
        <dbReference type="ARBA" id="ARBA00012438"/>
    </source>
</evidence>
<gene>
    <name evidence="11" type="ORF">MARGE09_P2517</name>
</gene>
<dbReference type="KEGG" id="marq:MARGE09_P2517"/>
<dbReference type="PRINTS" id="PR00344">
    <property type="entry name" value="BCTRLSENSOR"/>
</dbReference>
<evidence type="ECO:0000256" key="8">
    <source>
        <dbReference type="ARBA" id="ARBA00023012"/>
    </source>
</evidence>
<evidence type="ECO:0000313" key="12">
    <source>
        <dbReference type="Proteomes" id="UP001320119"/>
    </source>
</evidence>
<dbReference type="Pfam" id="PF00989">
    <property type="entry name" value="PAS"/>
    <property type="match status" value="1"/>
</dbReference>
<evidence type="ECO:0000256" key="3">
    <source>
        <dbReference type="ARBA" id="ARBA00022553"/>
    </source>
</evidence>
<dbReference type="PROSITE" id="PS50109">
    <property type="entry name" value="HIS_KIN"/>
    <property type="match status" value="1"/>
</dbReference>
<dbReference type="GO" id="GO:0000155">
    <property type="term" value="F:phosphorelay sensor kinase activity"/>
    <property type="evidence" value="ECO:0007669"/>
    <property type="project" value="InterPro"/>
</dbReference>
<dbReference type="InterPro" id="IPR005467">
    <property type="entry name" value="His_kinase_dom"/>
</dbReference>
<dbReference type="InterPro" id="IPR035965">
    <property type="entry name" value="PAS-like_dom_sf"/>
</dbReference>
<dbReference type="PANTHER" id="PTHR43065:SF29">
    <property type="entry name" value="SENSOR PROTEIN KINASE FLES"/>
    <property type="match status" value="1"/>
</dbReference>
<dbReference type="CDD" id="cd00075">
    <property type="entry name" value="HATPase"/>
    <property type="match status" value="1"/>
</dbReference>
<dbReference type="InterPro" id="IPR000014">
    <property type="entry name" value="PAS"/>
</dbReference>
<dbReference type="AlphaFoldDB" id="A0AAN1WIN2"/>
<keyword evidence="3" id="KW-0597">Phosphoprotein</keyword>
<proteinExistence type="predicted"/>
<protein>
    <recommendedName>
        <fullName evidence="2">histidine kinase</fullName>
        <ecNumber evidence="2">2.7.13.3</ecNumber>
    </recommendedName>
</protein>
<dbReference type="InterPro" id="IPR004358">
    <property type="entry name" value="Sig_transdc_His_kin-like_C"/>
</dbReference>
<evidence type="ECO:0000256" key="1">
    <source>
        <dbReference type="ARBA" id="ARBA00000085"/>
    </source>
</evidence>
<accession>A0AAN1WIN2</accession>
<evidence type="ECO:0000256" key="9">
    <source>
        <dbReference type="SAM" id="Coils"/>
    </source>
</evidence>
<dbReference type="EMBL" id="AP023086">
    <property type="protein sequence ID" value="BCD98316.1"/>
    <property type="molecule type" value="Genomic_DNA"/>
</dbReference>
<keyword evidence="12" id="KW-1185">Reference proteome</keyword>
<reference evidence="11 12" key="1">
    <citation type="journal article" date="2022" name="IScience">
        <title>An ultrasensitive nanofiber-based assay for enzymatic hydrolysis and deep-sea microbial degradation of cellulose.</title>
        <authorList>
            <person name="Tsudome M."/>
            <person name="Tachioka M."/>
            <person name="Miyazaki M."/>
            <person name="Uchimura K."/>
            <person name="Tsuda M."/>
            <person name="Takaki Y."/>
            <person name="Deguchi S."/>
        </authorList>
    </citation>
    <scope>NUCLEOTIDE SEQUENCE [LARGE SCALE GENOMIC DNA]</scope>
    <source>
        <strain evidence="11 12">GE09</strain>
    </source>
</reference>
<dbReference type="InterPro" id="IPR036097">
    <property type="entry name" value="HisK_dim/P_sf"/>
</dbReference>
<evidence type="ECO:0000313" key="11">
    <source>
        <dbReference type="EMBL" id="BCD98316.1"/>
    </source>
</evidence>
<dbReference type="InterPro" id="IPR003594">
    <property type="entry name" value="HATPase_dom"/>
</dbReference>
<keyword evidence="8" id="KW-0902">Two-component regulatory system</keyword>
<feature type="domain" description="Histidine kinase" evidence="10">
    <location>
        <begin position="201"/>
        <end position="412"/>
    </location>
</feature>
<dbReference type="RefSeq" id="WP_236982575.1">
    <property type="nucleotide sequence ID" value="NZ_AP023086.1"/>
</dbReference>
<dbReference type="Proteomes" id="UP001320119">
    <property type="component" value="Chromosome"/>
</dbReference>
<feature type="coiled-coil region" evidence="9">
    <location>
        <begin position="49"/>
        <end position="97"/>
    </location>
</feature>
<dbReference type="EC" id="2.7.13.3" evidence="2"/>
<dbReference type="GO" id="GO:0005524">
    <property type="term" value="F:ATP binding"/>
    <property type="evidence" value="ECO:0007669"/>
    <property type="project" value="UniProtKB-KW"/>
</dbReference>
<keyword evidence="5" id="KW-0547">Nucleotide-binding</keyword>
<organism evidence="11 12">
    <name type="scientific">Marinagarivorans cellulosilyticus</name>
    <dbReference type="NCBI Taxonomy" id="2721545"/>
    <lineage>
        <taxon>Bacteria</taxon>
        <taxon>Pseudomonadati</taxon>
        <taxon>Pseudomonadota</taxon>
        <taxon>Gammaproteobacteria</taxon>
        <taxon>Cellvibrionales</taxon>
        <taxon>Cellvibrionaceae</taxon>
        <taxon>Marinagarivorans</taxon>
    </lineage>
</organism>
<dbReference type="InterPro" id="IPR013767">
    <property type="entry name" value="PAS_fold"/>
</dbReference>